<dbReference type="AlphaFoldDB" id="A0A0P1EZ93"/>
<dbReference type="Pfam" id="PF20039">
    <property type="entry name" value="DUF6441"/>
    <property type="match status" value="1"/>
</dbReference>
<dbReference type="InterPro" id="IPR045622">
    <property type="entry name" value="DUF6441"/>
</dbReference>
<protein>
    <submittedName>
        <fullName evidence="1">Uncharacterized protein</fullName>
    </submittedName>
</protein>
<dbReference type="Proteomes" id="UP000051298">
    <property type="component" value="Unassembled WGS sequence"/>
</dbReference>
<evidence type="ECO:0000313" key="1">
    <source>
        <dbReference type="EMBL" id="CUH60236.1"/>
    </source>
</evidence>
<reference evidence="1 2" key="1">
    <citation type="submission" date="2015-09" db="EMBL/GenBank/DDBJ databases">
        <authorList>
            <consortium name="Swine Surveillance"/>
        </authorList>
    </citation>
    <scope>NUCLEOTIDE SEQUENCE [LARGE SCALE GENOMIC DNA]</scope>
    <source>
        <strain evidence="1 2">CECT 5294</strain>
    </source>
</reference>
<proteinExistence type="predicted"/>
<dbReference type="RefSeq" id="WP_058123258.1">
    <property type="nucleotide sequence ID" value="NZ_CYRX01000025.1"/>
</dbReference>
<name>A0A0P1EZ93_9RHOB</name>
<accession>A0A0P1EZ93</accession>
<dbReference type="EMBL" id="CYRX01000025">
    <property type="protein sequence ID" value="CUH60236.1"/>
    <property type="molecule type" value="Genomic_DNA"/>
</dbReference>
<evidence type="ECO:0000313" key="2">
    <source>
        <dbReference type="Proteomes" id="UP000051298"/>
    </source>
</evidence>
<organism evidence="1 2">
    <name type="scientific">Thalassobacter stenotrophicus</name>
    <dbReference type="NCBI Taxonomy" id="266809"/>
    <lineage>
        <taxon>Bacteria</taxon>
        <taxon>Pseudomonadati</taxon>
        <taxon>Pseudomonadota</taxon>
        <taxon>Alphaproteobacteria</taxon>
        <taxon>Rhodobacterales</taxon>
        <taxon>Roseobacteraceae</taxon>
        <taxon>Thalassobacter</taxon>
    </lineage>
</organism>
<sequence length="219" mass="24138">MRLSIKTSPDIAEAMRREVLAGEKATTRAMANVGTDLKLAWRRQINGAGLGTRLANSVRSATYPKSGESLRAAALVWSKAPKIVSAHDQGTTIRSKNGFYLAIPTEAAGRAAGGRRMSPGEWERRRGIRLRFVYRRGAPSLLVADKARMNKKGLAVLSKSKTGRNQVTAPIFILVPQVRLRKRLDLERDADRALNSVPSAIVAQWVEDRTKWPPNVSRS</sequence>
<gene>
    <name evidence="1" type="ORF">THS5294_01525</name>
</gene>